<dbReference type="PANTHER" id="PTHR42737">
    <property type="entry name" value="GLUTATHIONE REDUCTASE"/>
    <property type="match status" value="1"/>
</dbReference>
<dbReference type="FunFam" id="3.30.390.30:FF:000004">
    <property type="entry name" value="Thioredoxin reductase 1, cytoplasmic"/>
    <property type="match status" value="1"/>
</dbReference>
<sequence>MSVPLQSLSSFKRQFIWPYFTPVFHNRINRCIRDVYRHISASAEESHYDLVVIGGGSGGLACSKEAADLGKKVAVLDFVKPSPRGTKWGLGGTCVNVGCIPKKLMHQAAILGHAVQDARAFGWDVPENVSLNWEKMCEAVQNHVKSLNWGHRVQLNDKKVEYLNAQGSFVDDHTIKAVFAKGKERLLKASNIVIAVGGRPTIPEKVQGAAEYTVTSDDIFWIKKPPGKTLVIGGSYVALECAGFLTGLGFDTTVMVRSICLRQFDQQMAGLVTQHMENSGTKFLRKCVPQRIEKREDGKLVVVYTDMTKQSHQEVYDTVLLAVGRAPDVKGLNINVTKVAIHPDSGKVVGGMGGDSERSSVPHIYAIGDVLHGAPELTPVAIKAGKLLAHRLFNHSTKQIDYTKVATTVFTPLEFGSVGMSEEIAIQKYGEDNIEVYHAFFKPLEFTIPGRDASQCYIKLVCHRESNSRILGLHITSPNAGEILQGFAVAVRCGATWQHFQNTVGIHPTCAEEVVKLHITKRSGIDPTVTGC</sequence>
<dbReference type="NCBIfam" id="TIGR01438">
    <property type="entry name" value="TGR"/>
    <property type="match status" value="1"/>
</dbReference>
<dbReference type="Pfam" id="PF07992">
    <property type="entry name" value="Pyr_redox_2"/>
    <property type="match status" value="1"/>
</dbReference>
<gene>
    <name evidence="15" type="ORF">ACJMK2_011802</name>
</gene>
<evidence type="ECO:0000259" key="14">
    <source>
        <dbReference type="Pfam" id="PF07992"/>
    </source>
</evidence>
<reference evidence="15 16" key="1">
    <citation type="submission" date="2024-11" db="EMBL/GenBank/DDBJ databases">
        <title>Chromosome-level genome assembly of the freshwater bivalve Anodonta woodiana.</title>
        <authorList>
            <person name="Chen X."/>
        </authorList>
    </citation>
    <scope>NUCLEOTIDE SEQUENCE [LARGE SCALE GENOMIC DNA]</scope>
    <source>
        <strain evidence="15">MN2024</strain>
        <tissue evidence="15">Gills</tissue>
    </source>
</reference>
<evidence type="ECO:0000256" key="4">
    <source>
        <dbReference type="ARBA" id="ARBA00022827"/>
    </source>
</evidence>
<dbReference type="PROSITE" id="PS00076">
    <property type="entry name" value="PYRIDINE_REDOX_1"/>
    <property type="match status" value="1"/>
</dbReference>
<dbReference type="FunFam" id="3.50.50.60:FF:000190">
    <property type="entry name" value="Thioredoxin reductase"/>
    <property type="match status" value="1"/>
</dbReference>
<keyword evidence="7" id="KW-1015">Disulfide bond</keyword>
<dbReference type="PANTHER" id="PTHR42737:SF7">
    <property type="entry name" value="THIOREDOXIN-DISULFIDE REDUCTASE"/>
    <property type="match status" value="1"/>
</dbReference>
<keyword evidence="4 10" id="KW-0274">FAD</keyword>
<feature type="binding site" evidence="10">
    <location>
        <position position="103"/>
    </location>
    <ligand>
        <name>FAD</name>
        <dbReference type="ChEBI" id="CHEBI:57692"/>
    </ligand>
</feature>
<organism evidence="15 16">
    <name type="scientific">Sinanodonta woodiana</name>
    <name type="common">Chinese pond mussel</name>
    <name type="synonym">Anodonta woodiana</name>
    <dbReference type="NCBI Taxonomy" id="1069815"/>
    <lineage>
        <taxon>Eukaryota</taxon>
        <taxon>Metazoa</taxon>
        <taxon>Spiralia</taxon>
        <taxon>Lophotrochozoa</taxon>
        <taxon>Mollusca</taxon>
        <taxon>Bivalvia</taxon>
        <taxon>Autobranchia</taxon>
        <taxon>Heteroconchia</taxon>
        <taxon>Palaeoheterodonta</taxon>
        <taxon>Unionida</taxon>
        <taxon>Unionoidea</taxon>
        <taxon>Unionidae</taxon>
        <taxon>Unioninae</taxon>
        <taxon>Sinanodonta</taxon>
    </lineage>
</organism>
<protein>
    <recommendedName>
        <fullName evidence="2">thioredoxin-disulfide reductase (NADPH)</fullName>
        <ecNumber evidence="2">1.8.1.9</ecNumber>
    </recommendedName>
</protein>
<feature type="binding site" evidence="10">
    <location>
        <position position="369"/>
    </location>
    <ligand>
        <name>FAD</name>
        <dbReference type="ChEBI" id="CHEBI:57692"/>
    </ligand>
</feature>
<evidence type="ECO:0000256" key="3">
    <source>
        <dbReference type="ARBA" id="ARBA00022630"/>
    </source>
</evidence>
<feature type="domain" description="FAD/NAD(P)-binding" evidence="14">
    <location>
        <begin position="48"/>
        <end position="385"/>
    </location>
</feature>
<dbReference type="InterPro" id="IPR006338">
    <property type="entry name" value="Thioredoxin/glutathione_Rdtase"/>
</dbReference>
<dbReference type="PRINTS" id="PR00411">
    <property type="entry name" value="PNDRDTASEI"/>
</dbReference>
<feature type="domain" description="Pyridine nucleotide-disulphide oxidoreductase dimerisation" evidence="13">
    <location>
        <begin position="405"/>
        <end position="516"/>
    </location>
</feature>
<dbReference type="InterPro" id="IPR023753">
    <property type="entry name" value="FAD/NAD-binding_dom"/>
</dbReference>
<keyword evidence="16" id="KW-1185">Reference proteome</keyword>
<evidence type="ECO:0000256" key="9">
    <source>
        <dbReference type="PIRSR" id="PIRSR000350-2"/>
    </source>
</evidence>
<dbReference type="Pfam" id="PF02852">
    <property type="entry name" value="Pyr_redox_dim"/>
    <property type="match status" value="1"/>
</dbReference>
<feature type="disulfide bond" description="Redox-active" evidence="11">
    <location>
        <begin position="94"/>
        <end position="99"/>
    </location>
</feature>
<dbReference type="InterPro" id="IPR001100">
    <property type="entry name" value="Pyr_nuc-diS_OxRdtase"/>
</dbReference>
<dbReference type="Gene3D" id="3.30.390.30">
    <property type="match status" value="1"/>
</dbReference>
<comment type="similarity">
    <text evidence="1 12">Belongs to the class-I pyridine nucleotide-disulfide oxidoreductase family.</text>
</comment>
<evidence type="ECO:0000259" key="13">
    <source>
        <dbReference type="Pfam" id="PF02852"/>
    </source>
</evidence>
<evidence type="ECO:0000256" key="8">
    <source>
        <dbReference type="ARBA" id="ARBA00023284"/>
    </source>
</evidence>
<keyword evidence="5" id="KW-0521">NADP</keyword>
<dbReference type="SUPFAM" id="SSF55424">
    <property type="entry name" value="FAD/NAD-linked reductases, dimerisation (C-terminal) domain"/>
    <property type="match status" value="1"/>
</dbReference>
<name>A0ABD3V9B0_SINWO</name>
<feature type="binding site" evidence="10">
    <location>
        <begin position="233"/>
        <end position="240"/>
    </location>
    <ligand>
        <name>NAD(+)</name>
        <dbReference type="ChEBI" id="CHEBI:57540"/>
    </ligand>
</feature>
<evidence type="ECO:0000256" key="2">
    <source>
        <dbReference type="ARBA" id="ARBA00012610"/>
    </source>
</evidence>
<dbReference type="InterPro" id="IPR004099">
    <property type="entry name" value="Pyr_nucl-diS_OxRdtase_dimer"/>
</dbReference>
<dbReference type="PRINTS" id="PR00368">
    <property type="entry name" value="FADPNR"/>
</dbReference>
<dbReference type="Proteomes" id="UP001634394">
    <property type="component" value="Unassembled WGS sequence"/>
</dbReference>
<feature type="binding site" evidence="10">
    <location>
        <position position="167"/>
    </location>
    <ligand>
        <name>FAD</name>
        <dbReference type="ChEBI" id="CHEBI:57692"/>
    </ligand>
</feature>
<keyword evidence="3 12" id="KW-0285">Flavoprotein</keyword>
<comment type="cofactor">
    <cofactor evidence="10">
        <name>FAD</name>
        <dbReference type="ChEBI" id="CHEBI:57692"/>
    </cofactor>
    <text evidence="10">Binds 1 FAD per subunit.</text>
</comment>
<dbReference type="PIRSF" id="PIRSF000350">
    <property type="entry name" value="Mercury_reductase_MerA"/>
    <property type="match status" value="1"/>
</dbReference>
<dbReference type="EC" id="1.8.1.9" evidence="2"/>
<keyword evidence="10" id="KW-0547">Nucleotide-binding</keyword>
<evidence type="ECO:0000256" key="1">
    <source>
        <dbReference type="ARBA" id="ARBA00007532"/>
    </source>
</evidence>
<dbReference type="AlphaFoldDB" id="A0ABD3V9B0"/>
<dbReference type="GO" id="GO:0004791">
    <property type="term" value="F:thioredoxin-disulfide reductase (NADPH) activity"/>
    <property type="evidence" value="ECO:0007669"/>
    <property type="project" value="UniProtKB-EC"/>
</dbReference>
<evidence type="ECO:0000313" key="15">
    <source>
        <dbReference type="EMBL" id="KAL3857107.1"/>
    </source>
</evidence>
<dbReference type="InterPro" id="IPR016156">
    <property type="entry name" value="FAD/NAD-linked_Rdtase_dimer_sf"/>
</dbReference>
<dbReference type="SUPFAM" id="SSF51905">
    <property type="entry name" value="FAD/NAD(P)-binding domain"/>
    <property type="match status" value="1"/>
</dbReference>
<dbReference type="InterPro" id="IPR046952">
    <property type="entry name" value="GSHR/TRXR-like"/>
</dbReference>
<feature type="active site" description="Proton acceptor" evidence="9">
    <location>
        <position position="507"/>
    </location>
</feature>
<evidence type="ECO:0000256" key="5">
    <source>
        <dbReference type="ARBA" id="ARBA00022857"/>
    </source>
</evidence>
<evidence type="ECO:0000256" key="11">
    <source>
        <dbReference type="PIRSR" id="PIRSR000350-4"/>
    </source>
</evidence>
<dbReference type="InterPro" id="IPR036188">
    <property type="entry name" value="FAD/NAD-bd_sf"/>
</dbReference>
<dbReference type="Gene3D" id="3.50.50.60">
    <property type="entry name" value="FAD/NAD(P)-binding domain"/>
    <property type="match status" value="2"/>
</dbReference>
<accession>A0ABD3V9B0</accession>
<feature type="binding site" evidence="10">
    <location>
        <position position="324"/>
    </location>
    <ligand>
        <name>NAD(+)</name>
        <dbReference type="ChEBI" id="CHEBI:57540"/>
    </ligand>
</feature>
<evidence type="ECO:0000256" key="7">
    <source>
        <dbReference type="ARBA" id="ARBA00023157"/>
    </source>
</evidence>
<evidence type="ECO:0000256" key="12">
    <source>
        <dbReference type="RuleBase" id="RU003691"/>
    </source>
</evidence>
<keyword evidence="6 12" id="KW-0560">Oxidoreductase</keyword>
<evidence type="ECO:0000313" key="16">
    <source>
        <dbReference type="Proteomes" id="UP001634394"/>
    </source>
</evidence>
<keyword evidence="8 12" id="KW-0676">Redox-active center</keyword>
<comment type="caution">
    <text evidence="15">The sequence shown here is derived from an EMBL/GenBank/DDBJ whole genome shotgun (WGS) entry which is preliminary data.</text>
</comment>
<dbReference type="EMBL" id="JBJQND010000013">
    <property type="protein sequence ID" value="KAL3857107.1"/>
    <property type="molecule type" value="Genomic_DNA"/>
</dbReference>
<keyword evidence="10" id="KW-0520">NAD</keyword>
<evidence type="ECO:0000256" key="6">
    <source>
        <dbReference type="ARBA" id="ARBA00023002"/>
    </source>
</evidence>
<proteinExistence type="inferred from homology"/>
<dbReference type="InterPro" id="IPR012999">
    <property type="entry name" value="Pyr_OxRdtase_I_AS"/>
</dbReference>
<evidence type="ECO:0000256" key="10">
    <source>
        <dbReference type="PIRSR" id="PIRSR000350-3"/>
    </source>
</evidence>